<dbReference type="RefSeq" id="WP_084067337.1">
    <property type="nucleotide sequence ID" value="NZ_FWXY01000004.1"/>
</dbReference>
<evidence type="ECO:0000313" key="2">
    <source>
        <dbReference type="EMBL" id="SMC55604.1"/>
    </source>
</evidence>
<gene>
    <name evidence="2" type="ORF">SAMN02746065_104112</name>
</gene>
<feature type="transmembrane region" description="Helical" evidence="1">
    <location>
        <begin position="142"/>
        <end position="164"/>
    </location>
</feature>
<dbReference type="Proteomes" id="UP000192418">
    <property type="component" value="Unassembled WGS sequence"/>
</dbReference>
<reference evidence="2 3" key="1">
    <citation type="submission" date="2017-04" db="EMBL/GenBank/DDBJ databases">
        <authorList>
            <person name="Afonso C.L."/>
            <person name="Miller P.J."/>
            <person name="Scott M.A."/>
            <person name="Spackman E."/>
            <person name="Goraichik I."/>
            <person name="Dimitrov K.M."/>
            <person name="Suarez D.L."/>
            <person name="Swayne D.E."/>
        </authorList>
    </citation>
    <scope>NUCLEOTIDE SEQUENCE [LARGE SCALE GENOMIC DNA]</scope>
    <source>
        <strain evidence="2 3">DSM 3385</strain>
    </source>
</reference>
<evidence type="ECO:0000313" key="3">
    <source>
        <dbReference type="Proteomes" id="UP000192418"/>
    </source>
</evidence>
<proteinExistence type="predicted"/>
<protein>
    <submittedName>
        <fullName evidence="2">Uncharacterized protein</fullName>
    </submittedName>
</protein>
<keyword evidence="1" id="KW-1133">Transmembrane helix</keyword>
<organism evidence="2 3">
    <name type="scientific">Desulfocicer vacuolatum DSM 3385</name>
    <dbReference type="NCBI Taxonomy" id="1121400"/>
    <lineage>
        <taxon>Bacteria</taxon>
        <taxon>Pseudomonadati</taxon>
        <taxon>Thermodesulfobacteriota</taxon>
        <taxon>Desulfobacteria</taxon>
        <taxon>Desulfobacterales</taxon>
        <taxon>Desulfobacteraceae</taxon>
        <taxon>Desulfocicer</taxon>
    </lineage>
</organism>
<dbReference type="STRING" id="1121400.SAMN02746065_104112"/>
<name>A0A1W2A4J3_9BACT</name>
<keyword evidence="3" id="KW-1185">Reference proteome</keyword>
<dbReference type="OrthoDB" id="5409484at2"/>
<dbReference type="EMBL" id="FWXY01000004">
    <property type="protein sequence ID" value="SMC55604.1"/>
    <property type="molecule type" value="Genomic_DNA"/>
</dbReference>
<accession>A0A1W2A4J3</accession>
<evidence type="ECO:0000256" key="1">
    <source>
        <dbReference type="SAM" id="Phobius"/>
    </source>
</evidence>
<sequence>MGRFDDFELPVEKIQVYPLVFEAMVPPECSVFQDVRRYQSVTSNLDVRIIDINGKIPLEQGMTQIPMGSLPAGARREFIEYLKVRVTRGDNIGSLWAFFRSEDKKIITAYGANVVHKDSLQGQARAIALLKELQKGGPKTAFFIKLAVSIAVLALVFLGGYALYDKFFTGKSFDFSLGSSEPDSMEMAFYNELFPGVYSWLDSDKPDEKRIAQTFLKPEYVKDILSCMNQEAYRDISDSDVNFKGNRLALFVYFNYNRDVIKALRKYEMKLSGTEISRLARVYSCDKSGYTSNVFYFKVGDLNIKHPQVTQFLNENMISYTDYKRLRDSRQFSQMLKADTIDFKMKSFLADVYTFSPLKIEAPLDDIDWYLLIGRDSTDKVSFAAFFKRGESTLVPRRVAAALMGSGSTDTTYTWYAIDDDQQRKLKISNASAVYFTDKIGQSFKLGLIAAKIKNMQLSPIESDFPVVVHRELLMEDSKGKYGIQCYDPLTSLVLSNLINKASFEKSSHVTLKRDPIQVNTSLVQLSKDDSSSTQAVNISPGRSGIVKLFENADYFRGKLANGRVVKFERADVNLFNPFSFMVYNDSITFSYKHEINGMKFEIDRTKLGIIKSVDGGYQITEFD</sequence>
<keyword evidence="1" id="KW-0812">Transmembrane</keyword>
<keyword evidence="1" id="KW-0472">Membrane</keyword>
<dbReference type="AlphaFoldDB" id="A0A1W2A4J3"/>